<dbReference type="EMBL" id="SUPL01000001">
    <property type="protein sequence ID" value="TJY37923.1"/>
    <property type="molecule type" value="Genomic_DNA"/>
</dbReference>
<protein>
    <recommendedName>
        <fullName evidence="3">WD40-like Beta Propeller Repeat</fullName>
    </recommendedName>
</protein>
<dbReference type="OrthoDB" id="8432779at2"/>
<dbReference type="AlphaFoldDB" id="A0A4U0F0N9"/>
<dbReference type="RefSeq" id="WP_136840242.1">
    <property type="nucleotide sequence ID" value="NZ_SUPL01000001.1"/>
</dbReference>
<evidence type="ECO:0000313" key="1">
    <source>
        <dbReference type="EMBL" id="TJY37923.1"/>
    </source>
</evidence>
<reference evidence="1 2" key="1">
    <citation type="submission" date="2019-04" db="EMBL/GenBank/DDBJ databases">
        <title>Lacinutrix sp. nov., isolated from marine water.</title>
        <authorList>
            <person name="Kim W."/>
        </authorList>
    </citation>
    <scope>NUCLEOTIDE SEQUENCE [LARGE SCALE GENOMIC DNA]</scope>
    <source>
        <strain evidence="1 2">CAU 1491</strain>
    </source>
</reference>
<organism evidence="1 2">
    <name type="scientific">Pontimicrobium aquaticum</name>
    <dbReference type="NCBI Taxonomy" id="2565367"/>
    <lineage>
        <taxon>Bacteria</taxon>
        <taxon>Pseudomonadati</taxon>
        <taxon>Bacteroidota</taxon>
        <taxon>Flavobacteriia</taxon>
        <taxon>Flavobacteriales</taxon>
        <taxon>Flavobacteriaceae</taxon>
        <taxon>Pontimicrobium</taxon>
    </lineage>
</organism>
<sequence length="317" mass="36259">MKYLHTILFFIGFFLCITNSYSQSKPTILGKGIISRGAMEFNATLTKNNDVLFFTIGNPMWSSLAICYSEKEAGEWNKPKLLPFSGKYLDADPFLFNENQLFFISDRPTESNLEYKKWDYNIWYSTLINNEWSKPIYLEGSFNDLGMLLYPSLSKNKNLYFTAKGENKNALYVSKWNEKESEYSAPKKLSFINDDINYLDAVVSKDESFIIFTANMEGGFGGNDLWISFKEEDIWGQPINLGAKINSSGNDGQPGLSPDGKVLYYSYGGSLNSQPLVYDTYKDLYRSLTSAQNGFLDIYHIEINIERYKALKNNTKS</sequence>
<evidence type="ECO:0000313" key="2">
    <source>
        <dbReference type="Proteomes" id="UP000307657"/>
    </source>
</evidence>
<comment type="caution">
    <text evidence="1">The sequence shown here is derived from an EMBL/GenBank/DDBJ whole genome shotgun (WGS) entry which is preliminary data.</text>
</comment>
<dbReference type="InterPro" id="IPR011659">
    <property type="entry name" value="WD40"/>
</dbReference>
<evidence type="ECO:0008006" key="3">
    <source>
        <dbReference type="Google" id="ProtNLM"/>
    </source>
</evidence>
<keyword evidence="2" id="KW-1185">Reference proteome</keyword>
<proteinExistence type="predicted"/>
<dbReference type="SUPFAM" id="SSF82171">
    <property type="entry name" value="DPP6 N-terminal domain-like"/>
    <property type="match status" value="1"/>
</dbReference>
<gene>
    <name evidence="1" type="ORF">E5167_01315</name>
</gene>
<dbReference type="Proteomes" id="UP000307657">
    <property type="component" value="Unassembled WGS sequence"/>
</dbReference>
<name>A0A4U0F0N9_9FLAO</name>
<accession>A0A4U0F0N9</accession>
<dbReference type="Pfam" id="PF07676">
    <property type="entry name" value="PD40"/>
    <property type="match status" value="1"/>
</dbReference>